<dbReference type="Gene3D" id="3.40.50.720">
    <property type="entry name" value="NAD(P)-binding Rossmann-like Domain"/>
    <property type="match status" value="1"/>
</dbReference>
<dbReference type="InterPro" id="IPR055170">
    <property type="entry name" value="GFO_IDH_MocA-like_dom"/>
</dbReference>
<dbReference type="Pfam" id="PF01408">
    <property type="entry name" value="GFO_IDH_MocA"/>
    <property type="match status" value="1"/>
</dbReference>
<evidence type="ECO:0000313" key="4">
    <source>
        <dbReference type="Proteomes" id="UP000178602"/>
    </source>
</evidence>
<reference evidence="3 4" key="1">
    <citation type="journal article" date="2016" name="Nat. Commun.">
        <title>Thousands of microbial genomes shed light on interconnected biogeochemical processes in an aquifer system.</title>
        <authorList>
            <person name="Anantharaman K."/>
            <person name="Brown C.T."/>
            <person name="Hug L.A."/>
            <person name="Sharon I."/>
            <person name="Castelle C.J."/>
            <person name="Probst A.J."/>
            <person name="Thomas B.C."/>
            <person name="Singh A."/>
            <person name="Wilkins M.J."/>
            <person name="Karaoz U."/>
            <person name="Brodie E.L."/>
            <person name="Williams K.H."/>
            <person name="Hubbard S.S."/>
            <person name="Banfield J.F."/>
        </authorList>
    </citation>
    <scope>NUCLEOTIDE SEQUENCE [LARGE SCALE GENOMIC DNA]</scope>
</reference>
<comment type="caution">
    <text evidence="3">The sequence shown here is derived from an EMBL/GenBank/DDBJ whole genome shotgun (WGS) entry which is preliminary data.</text>
</comment>
<dbReference type="PANTHER" id="PTHR43377">
    <property type="entry name" value="BILIVERDIN REDUCTASE A"/>
    <property type="match status" value="1"/>
</dbReference>
<organism evidence="3 4">
    <name type="scientific">candidate division WOR-1 bacterium RIFOXYC12_FULL_54_18</name>
    <dbReference type="NCBI Taxonomy" id="1802584"/>
    <lineage>
        <taxon>Bacteria</taxon>
        <taxon>Bacillati</taxon>
        <taxon>Saganbacteria</taxon>
    </lineage>
</organism>
<feature type="domain" description="Gfo/Idh/MocA-like oxidoreductase N-terminal" evidence="1">
    <location>
        <begin position="2"/>
        <end position="115"/>
    </location>
</feature>
<dbReference type="InterPro" id="IPR000683">
    <property type="entry name" value="Gfo/Idh/MocA-like_OxRdtase_N"/>
</dbReference>
<evidence type="ECO:0000259" key="2">
    <source>
        <dbReference type="Pfam" id="PF22725"/>
    </source>
</evidence>
<dbReference type="Pfam" id="PF22725">
    <property type="entry name" value="GFO_IDH_MocA_C3"/>
    <property type="match status" value="1"/>
</dbReference>
<name>A0A1F4T4Z4_UNCSA</name>
<accession>A0A1F4T4Z4</accession>
<feature type="domain" description="GFO/IDH/MocA-like oxidoreductase" evidence="2">
    <location>
        <begin position="139"/>
        <end position="247"/>
    </location>
</feature>
<dbReference type="AlphaFoldDB" id="A0A1F4T4Z4"/>
<dbReference type="PANTHER" id="PTHR43377:SF1">
    <property type="entry name" value="BILIVERDIN REDUCTASE A"/>
    <property type="match status" value="1"/>
</dbReference>
<dbReference type="GO" id="GO:0000166">
    <property type="term" value="F:nucleotide binding"/>
    <property type="evidence" value="ECO:0007669"/>
    <property type="project" value="InterPro"/>
</dbReference>
<dbReference type="SUPFAM" id="SSF55347">
    <property type="entry name" value="Glyceraldehyde-3-phosphate dehydrogenase-like, C-terminal domain"/>
    <property type="match status" value="1"/>
</dbReference>
<proteinExistence type="predicted"/>
<dbReference type="EMBL" id="MEUG01000001">
    <property type="protein sequence ID" value="OGC27881.1"/>
    <property type="molecule type" value="Genomic_DNA"/>
</dbReference>
<evidence type="ECO:0008006" key="5">
    <source>
        <dbReference type="Google" id="ProtNLM"/>
    </source>
</evidence>
<dbReference type="Gene3D" id="3.30.360.10">
    <property type="entry name" value="Dihydrodipicolinate Reductase, domain 2"/>
    <property type="match status" value="1"/>
</dbReference>
<dbReference type="SUPFAM" id="SSF51735">
    <property type="entry name" value="NAD(P)-binding Rossmann-fold domains"/>
    <property type="match status" value="1"/>
</dbReference>
<evidence type="ECO:0000313" key="3">
    <source>
        <dbReference type="EMBL" id="OGC27881.1"/>
    </source>
</evidence>
<dbReference type="InterPro" id="IPR051450">
    <property type="entry name" value="Gfo/Idh/MocA_Oxidoreductases"/>
</dbReference>
<dbReference type="Proteomes" id="UP000178602">
    <property type="component" value="Unassembled WGS sequence"/>
</dbReference>
<sequence length="327" mass="36668">MKALVVGAGSIGGRHIENLAELGHDVYAVDLNAENLKKIADRTRGTFLSLEEALAKVKPEAAFICTFSNQHLEPAKACATAGCHLFIEKPLAISLDGVAELASLVKEKKLVTMVGCNLRFHPAVALLHEILTTDPEFKRILWANLEFGFFLPFAKKDYQTHYMANRKMGGNLIFDAIHELDYAVWFFGEPVEVICDKGMLSNLKMDTEDHVELIVRFKSGVVATIHLDYLQHGYSRRCKVVSEEGTAVWDFAFGRIGTISVKKPEWAWQKMELEVLYNQMYVDEIKYFLACAAAGRETFNSIEKNIPVLKLALAADRAAAAKKWERI</sequence>
<protein>
    <recommendedName>
        <fullName evidence="5">Gfo/Idh/MocA-like oxidoreductase N-terminal domain-containing protein</fullName>
    </recommendedName>
</protein>
<evidence type="ECO:0000259" key="1">
    <source>
        <dbReference type="Pfam" id="PF01408"/>
    </source>
</evidence>
<gene>
    <name evidence="3" type="ORF">A3K49_02600</name>
</gene>
<dbReference type="InterPro" id="IPR036291">
    <property type="entry name" value="NAD(P)-bd_dom_sf"/>
</dbReference>